<evidence type="ECO:0000259" key="7">
    <source>
        <dbReference type="PROSITE" id="PS50059"/>
    </source>
</evidence>
<dbReference type="OrthoDB" id="9808891at2"/>
<dbReference type="EC" id="5.2.1.8" evidence="6"/>
<proteinExistence type="inferred from homology"/>
<evidence type="ECO:0000256" key="4">
    <source>
        <dbReference type="ARBA" id="ARBA00023235"/>
    </source>
</evidence>
<organism evidence="8 9">
    <name type="scientific">Endozoicomonas numazuensis</name>
    <dbReference type="NCBI Taxonomy" id="1137799"/>
    <lineage>
        <taxon>Bacteria</taxon>
        <taxon>Pseudomonadati</taxon>
        <taxon>Pseudomonadota</taxon>
        <taxon>Gammaproteobacteria</taxon>
        <taxon>Oceanospirillales</taxon>
        <taxon>Endozoicomonadaceae</taxon>
        <taxon>Endozoicomonas</taxon>
    </lineage>
</organism>
<comment type="caution">
    <text evidence="8">The sequence shown here is derived from an EMBL/GenBank/DDBJ whole genome shotgun (WGS) entry which is preliminary data.</text>
</comment>
<evidence type="ECO:0000313" key="9">
    <source>
        <dbReference type="Proteomes" id="UP000028073"/>
    </source>
</evidence>
<dbReference type="STRING" id="1137799.GZ78_24285"/>
<accession>A0A081N984</accession>
<dbReference type="PANTHER" id="PTHR47861:SF4">
    <property type="entry name" value="FKBP-TYPE 16 KDA PEPTIDYL-PROLYL CIS-TRANS ISOMERASE"/>
    <property type="match status" value="1"/>
</dbReference>
<comment type="similarity">
    <text evidence="2 6">Belongs to the FKBP-type PPIase family.</text>
</comment>
<gene>
    <name evidence="8" type="ORF">GZ78_24285</name>
</gene>
<evidence type="ECO:0000256" key="3">
    <source>
        <dbReference type="ARBA" id="ARBA00023110"/>
    </source>
</evidence>
<dbReference type="RefSeq" id="WP_034841548.1">
    <property type="nucleotide sequence ID" value="NZ_JOKH01000007.1"/>
</dbReference>
<keyword evidence="4 5" id="KW-0413">Isomerase</keyword>
<protein>
    <recommendedName>
        <fullName evidence="6">Peptidyl-prolyl cis-trans isomerase</fullName>
        <ecNumber evidence="6">5.2.1.8</ecNumber>
    </recommendedName>
</protein>
<dbReference type="Proteomes" id="UP000028073">
    <property type="component" value="Unassembled WGS sequence"/>
</dbReference>
<dbReference type="InterPro" id="IPR046357">
    <property type="entry name" value="PPIase_dom_sf"/>
</dbReference>
<dbReference type="Pfam" id="PF00254">
    <property type="entry name" value="FKBP_C"/>
    <property type="match status" value="1"/>
</dbReference>
<dbReference type="InterPro" id="IPR001179">
    <property type="entry name" value="PPIase_FKBP_dom"/>
</dbReference>
<comment type="catalytic activity">
    <reaction evidence="1 5 6">
        <text>[protein]-peptidylproline (omega=180) = [protein]-peptidylproline (omega=0)</text>
        <dbReference type="Rhea" id="RHEA:16237"/>
        <dbReference type="Rhea" id="RHEA-COMP:10747"/>
        <dbReference type="Rhea" id="RHEA-COMP:10748"/>
        <dbReference type="ChEBI" id="CHEBI:83833"/>
        <dbReference type="ChEBI" id="CHEBI:83834"/>
        <dbReference type="EC" id="5.2.1.8"/>
    </reaction>
</comment>
<dbReference type="SUPFAM" id="SSF54534">
    <property type="entry name" value="FKBP-like"/>
    <property type="match status" value="1"/>
</dbReference>
<reference evidence="8 9" key="1">
    <citation type="submission" date="2014-06" db="EMBL/GenBank/DDBJ databases">
        <title>Whole Genome Sequences of Three Symbiotic Endozoicomonas Bacteria.</title>
        <authorList>
            <person name="Neave M.J."/>
            <person name="Apprill A."/>
            <person name="Voolstra C.R."/>
        </authorList>
    </citation>
    <scope>NUCLEOTIDE SEQUENCE [LARGE SCALE GENOMIC DNA]</scope>
    <source>
        <strain evidence="8 9">DSM 25634</strain>
    </source>
</reference>
<keyword evidence="3 5" id="KW-0697">Rotamase</keyword>
<sequence>MSDVVVGPGRQVTLHFALKLEDGQVVDSNFDGQPATFVVGDGNLPKGFEQVIYGLSEGDQGSFRIPPAGAFGMPNPENIREFARDIFSKDMSSGDMELQEGLVVSFADAANTELAGVVTGLTDSHVEVDFNHPLAGKELLFEVRILNITQATHTPEKSAEA</sequence>
<evidence type="ECO:0000256" key="6">
    <source>
        <dbReference type="RuleBase" id="RU003915"/>
    </source>
</evidence>
<dbReference type="Gene3D" id="3.10.50.40">
    <property type="match status" value="1"/>
</dbReference>
<feature type="domain" description="PPIase FKBP-type" evidence="7">
    <location>
        <begin position="9"/>
        <end position="95"/>
    </location>
</feature>
<evidence type="ECO:0000313" key="8">
    <source>
        <dbReference type="EMBL" id="KEQ15007.1"/>
    </source>
</evidence>
<name>A0A081N984_9GAMM</name>
<dbReference type="eggNOG" id="COG1047">
    <property type="taxonomic scope" value="Bacteria"/>
</dbReference>
<dbReference type="PROSITE" id="PS50059">
    <property type="entry name" value="FKBP_PPIASE"/>
    <property type="match status" value="1"/>
</dbReference>
<evidence type="ECO:0000256" key="5">
    <source>
        <dbReference type="PROSITE-ProRule" id="PRU00277"/>
    </source>
</evidence>
<dbReference type="PANTHER" id="PTHR47861">
    <property type="entry name" value="FKBP-TYPE PEPTIDYL-PROLYL CIS-TRANS ISOMERASE SLYD"/>
    <property type="match status" value="1"/>
</dbReference>
<evidence type="ECO:0000256" key="1">
    <source>
        <dbReference type="ARBA" id="ARBA00000971"/>
    </source>
</evidence>
<evidence type="ECO:0000256" key="2">
    <source>
        <dbReference type="ARBA" id="ARBA00006577"/>
    </source>
</evidence>
<dbReference type="AlphaFoldDB" id="A0A081N984"/>
<keyword evidence="9" id="KW-1185">Reference proteome</keyword>
<dbReference type="GO" id="GO:0003755">
    <property type="term" value="F:peptidyl-prolyl cis-trans isomerase activity"/>
    <property type="evidence" value="ECO:0007669"/>
    <property type="project" value="UniProtKB-UniRule"/>
</dbReference>
<dbReference type="EMBL" id="JOKH01000007">
    <property type="protein sequence ID" value="KEQ15007.1"/>
    <property type="molecule type" value="Genomic_DNA"/>
</dbReference>